<dbReference type="Gene3D" id="3.40.50.2300">
    <property type="match status" value="1"/>
</dbReference>
<sequence length="444" mass="49723">MSGKYDAIVYEYFEKAQGTIVLISEDPLFKKMLSSTIFKIIGTKRDCLFAVETLQAGLKKIQDLTKRSMECIVFIERMVGGVTSTDTLLTLKRLLPDLKIIVLVGETKRENIAFFYEIGVSNVISKPASMNNIIEKMAFTVKPQGKLSELMSIGKRCLAAGKYMEAMQVAKKVLQLKPESPAGLMLQGDIHIAQNELEKALNCYHQAHESSKIYLEPIKKLVDAYRGVDENEMLKYMKKLDRLSPLNAYRKTEIGKIHVKRDEMELAESYFDQAIETVTKEAMGMISSVAESISEAVDANPGMAEKYLVKVLEAKGKTLGKDDIALFNKLGIALRGQGKWKEAIENYANALRISPEDEGLFYNMGMAYYDGGDKRMAVKCFDDALRINPDFYKVSEAVSMNLGTLYAEVRDYERALPCFESALKLNPKNGQARRKVAALKEAVG</sequence>
<dbReference type="SUPFAM" id="SSF52172">
    <property type="entry name" value="CheY-like"/>
    <property type="match status" value="1"/>
</dbReference>
<feature type="repeat" description="TPR" evidence="4">
    <location>
        <begin position="358"/>
        <end position="391"/>
    </location>
</feature>
<reference evidence="7 9" key="2">
    <citation type="submission" date="2019-03" db="EMBL/GenBank/DDBJ databases">
        <title>Genomic Encyclopedia of Type Strains, Phase IV (KMG-IV): sequencing the most valuable type-strain genomes for metagenomic binning, comparative biology and taxonomic classification.</title>
        <authorList>
            <person name="Goeker M."/>
        </authorList>
    </citation>
    <scope>NUCLEOTIDE SEQUENCE [LARGE SCALE GENOMIC DNA]</scope>
    <source>
        <strain evidence="7 9">DSM 101483</strain>
    </source>
</reference>
<dbReference type="AlphaFoldDB" id="A0A140D9A2"/>
<keyword evidence="2 4" id="KW-0802">TPR repeat</keyword>
<feature type="repeat" description="TPR" evidence="4">
    <location>
        <begin position="147"/>
        <end position="180"/>
    </location>
</feature>
<evidence type="ECO:0000313" key="6">
    <source>
        <dbReference type="EMBL" id="AMK09769.1"/>
    </source>
</evidence>
<dbReference type="SMART" id="SM00028">
    <property type="entry name" value="TPR"/>
    <property type="match status" value="6"/>
</dbReference>
<evidence type="ECO:0000256" key="3">
    <source>
        <dbReference type="PROSITE-ProRule" id="PRU00169"/>
    </source>
</evidence>
<protein>
    <submittedName>
        <fullName evidence="6">Histidine kinase</fullName>
    </submittedName>
    <submittedName>
        <fullName evidence="7">Tetratricopeptide repeat protein</fullName>
    </submittedName>
</protein>
<evidence type="ECO:0000313" key="9">
    <source>
        <dbReference type="Proteomes" id="UP000295506"/>
    </source>
</evidence>
<feature type="domain" description="Response regulatory" evidence="5">
    <location>
        <begin position="19"/>
        <end position="141"/>
    </location>
</feature>
<dbReference type="InterPro" id="IPR011990">
    <property type="entry name" value="TPR-like_helical_dom_sf"/>
</dbReference>
<evidence type="ECO:0000256" key="1">
    <source>
        <dbReference type="ARBA" id="ARBA00022737"/>
    </source>
</evidence>
<dbReference type="Gene3D" id="1.25.40.10">
    <property type="entry name" value="Tetratricopeptide repeat domain"/>
    <property type="match status" value="2"/>
</dbReference>
<organism evidence="7 9">
    <name type="scientific">Pseudodesulfovibrio indicus</name>
    <dbReference type="NCBI Taxonomy" id="1716143"/>
    <lineage>
        <taxon>Bacteria</taxon>
        <taxon>Pseudomonadati</taxon>
        <taxon>Thermodesulfobacteriota</taxon>
        <taxon>Desulfovibrionia</taxon>
        <taxon>Desulfovibrionales</taxon>
        <taxon>Desulfovibrionaceae</taxon>
    </lineage>
</organism>
<dbReference type="KEGG" id="dej:AWY79_00935"/>
<dbReference type="PROSITE" id="PS50293">
    <property type="entry name" value="TPR_REGION"/>
    <property type="match status" value="3"/>
</dbReference>
<dbReference type="RefSeq" id="WP_066799204.1">
    <property type="nucleotide sequence ID" value="NZ_CP014206.1"/>
</dbReference>
<feature type="repeat" description="TPR" evidence="4">
    <location>
        <begin position="396"/>
        <end position="429"/>
    </location>
</feature>
<dbReference type="Proteomes" id="UP000055611">
    <property type="component" value="Chromosome"/>
</dbReference>
<dbReference type="PROSITE" id="PS50005">
    <property type="entry name" value="TPR"/>
    <property type="match status" value="4"/>
</dbReference>
<dbReference type="Pfam" id="PF13414">
    <property type="entry name" value="TPR_11"/>
    <property type="match status" value="1"/>
</dbReference>
<evidence type="ECO:0000259" key="5">
    <source>
        <dbReference type="PROSITE" id="PS50110"/>
    </source>
</evidence>
<gene>
    <name evidence="6" type="ORF">AWY79_00935</name>
    <name evidence="7" type="ORF">EDC59_11436</name>
</gene>
<comment type="caution">
    <text evidence="3">Lacks conserved residue(s) required for the propagation of feature annotation.</text>
</comment>
<dbReference type="GO" id="GO:0000160">
    <property type="term" value="P:phosphorelay signal transduction system"/>
    <property type="evidence" value="ECO:0007669"/>
    <property type="project" value="InterPro"/>
</dbReference>
<keyword evidence="6" id="KW-0808">Transferase</keyword>
<dbReference type="EMBL" id="CP014206">
    <property type="protein sequence ID" value="AMK09769.1"/>
    <property type="molecule type" value="Genomic_DNA"/>
</dbReference>
<dbReference type="Pfam" id="PF13432">
    <property type="entry name" value="TPR_16"/>
    <property type="match status" value="1"/>
</dbReference>
<accession>A0A140D9A2</accession>
<dbReference type="GO" id="GO:0016301">
    <property type="term" value="F:kinase activity"/>
    <property type="evidence" value="ECO:0007669"/>
    <property type="project" value="UniProtKB-KW"/>
</dbReference>
<dbReference type="PROSITE" id="PS50110">
    <property type="entry name" value="RESPONSE_REGULATORY"/>
    <property type="match status" value="1"/>
</dbReference>
<dbReference type="SUPFAM" id="SSF48452">
    <property type="entry name" value="TPR-like"/>
    <property type="match status" value="1"/>
</dbReference>
<dbReference type="PANTHER" id="PTHR44943">
    <property type="entry name" value="CELLULOSE SYNTHASE OPERON PROTEIN C"/>
    <property type="match status" value="1"/>
</dbReference>
<keyword evidence="8" id="KW-1185">Reference proteome</keyword>
<dbReference type="OrthoDB" id="5469194at2"/>
<keyword evidence="6" id="KW-0418">Kinase</keyword>
<reference evidence="6 8" key="1">
    <citation type="journal article" date="2016" name="Front. Microbiol.">
        <title>Genome Sequence of the Piezophilic, Mesophilic Sulfate-Reducing Bacterium Desulfovibrio indicus J2T.</title>
        <authorList>
            <person name="Cao J."/>
            <person name="Maignien L."/>
            <person name="Shao Z."/>
            <person name="Alain K."/>
            <person name="Jebbar M."/>
        </authorList>
    </citation>
    <scope>NUCLEOTIDE SEQUENCE [LARGE SCALE GENOMIC DNA]</scope>
    <source>
        <strain evidence="6 8">J2</strain>
    </source>
</reference>
<dbReference type="InterPro" id="IPR051685">
    <property type="entry name" value="Ycf3/AcsC/BcsC/TPR_MFPF"/>
</dbReference>
<proteinExistence type="predicted"/>
<dbReference type="InterPro" id="IPR001789">
    <property type="entry name" value="Sig_transdc_resp-reg_receiver"/>
</dbReference>
<evidence type="ECO:0000313" key="7">
    <source>
        <dbReference type="EMBL" id="TDT86271.1"/>
    </source>
</evidence>
<dbReference type="EMBL" id="SOBK01000014">
    <property type="protein sequence ID" value="TDT86271.1"/>
    <property type="molecule type" value="Genomic_DNA"/>
</dbReference>
<evidence type="ECO:0000256" key="2">
    <source>
        <dbReference type="ARBA" id="ARBA00022803"/>
    </source>
</evidence>
<dbReference type="InterPro" id="IPR011006">
    <property type="entry name" value="CheY-like_superfamily"/>
</dbReference>
<feature type="repeat" description="TPR" evidence="4">
    <location>
        <begin position="324"/>
        <end position="357"/>
    </location>
</feature>
<dbReference type="Proteomes" id="UP000295506">
    <property type="component" value="Unassembled WGS sequence"/>
</dbReference>
<keyword evidence="1" id="KW-0677">Repeat</keyword>
<dbReference type="Pfam" id="PF00515">
    <property type="entry name" value="TPR_1"/>
    <property type="match status" value="1"/>
</dbReference>
<evidence type="ECO:0000256" key="4">
    <source>
        <dbReference type="PROSITE-ProRule" id="PRU00339"/>
    </source>
</evidence>
<evidence type="ECO:0000313" key="8">
    <source>
        <dbReference type="Proteomes" id="UP000055611"/>
    </source>
</evidence>
<dbReference type="InterPro" id="IPR019734">
    <property type="entry name" value="TPR_rpt"/>
</dbReference>
<name>A0A140D9A2_9BACT</name>
<dbReference type="PANTHER" id="PTHR44943:SF8">
    <property type="entry name" value="TPR REPEAT-CONTAINING PROTEIN MJ0263"/>
    <property type="match status" value="1"/>
</dbReference>